<comment type="caution">
    <text evidence="10">The sequence shown here is derived from an EMBL/GenBank/DDBJ whole genome shotgun (WGS) entry which is preliminary data.</text>
</comment>
<reference evidence="10" key="1">
    <citation type="journal article" date="2014" name="Int. J. Syst. Evol. Microbiol.">
        <title>Complete genome sequence of Corynebacterium casei LMG S-19264T (=DSM 44701T), isolated from a smear-ripened cheese.</title>
        <authorList>
            <consortium name="US DOE Joint Genome Institute (JGI-PGF)"/>
            <person name="Walter F."/>
            <person name="Albersmeier A."/>
            <person name="Kalinowski J."/>
            <person name="Ruckert C."/>
        </authorList>
    </citation>
    <scope>NUCLEOTIDE SEQUENCE</scope>
    <source>
        <strain evidence="10">KCTC 23224</strain>
    </source>
</reference>
<dbReference type="GO" id="GO:0005524">
    <property type="term" value="F:ATP binding"/>
    <property type="evidence" value="ECO:0007669"/>
    <property type="project" value="UniProtKB-KW"/>
</dbReference>
<evidence type="ECO:0000313" key="11">
    <source>
        <dbReference type="Proteomes" id="UP000642809"/>
    </source>
</evidence>
<protein>
    <submittedName>
        <fullName evidence="10">ABC transporter ATP-binding protein</fullName>
    </submittedName>
</protein>
<evidence type="ECO:0000256" key="1">
    <source>
        <dbReference type="ARBA" id="ARBA00004651"/>
    </source>
</evidence>
<keyword evidence="11" id="KW-1185">Reference proteome</keyword>
<keyword evidence="2 7" id="KW-0812">Transmembrane</keyword>
<dbReference type="Pfam" id="PF00664">
    <property type="entry name" value="ABC_membrane"/>
    <property type="match status" value="1"/>
</dbReference>
<gene>
    <name evidence="10" type="ORF">GCM10008106_06080</name>
</gene>
<dbReference type="PROSITE" id="PS50893">
    <property type="entry name" value="ABC_TRANSPORTER_2"/>
    <property type="match status" value="1"/>
</dbReference>
<evidence type="ECO:0000313" key="10">
    <source>
        <dbReference type="EMBL" id="GHB28278.1"/>
    </source>
</evidence>
<evidence type="ECO:0000256" key="4">
    <source>
        <dbReference type="ARBA" id="ARBA00022840"/>
    </source>
</evidence>
<evidence type="ECO:0000256" key="2">
    <source>
        <dbReference type="ARBA" id="ARBA00022692"/>
    </source>
</evidence>
<feature type="transmembrane region" description="Helical" evidence="7">
    <location>
        <begin position="61"/>
        <end position="85"/>
    </location>
</feature>
<dbReference type="SUPFAM" id="SSF52540">
    <property type="entry name" value="P-loop containing nucleoside triphosphate hydrolases"/>
    <property type="match status" value="1"/>
</dbReference>
<accession>A0A8J3CTT3</accession>
<evidence type="ECO:0000259" key="9">
    <source>
        <dbReference type="PROSITE" id="PS50929"/>
    </source>
</evidence>
<sequence length="566" mass="64465">MKTDSGLTPLDRFFKLINEEKREVYAIYFYSLLNGTLSLVYPLGIQAIINFVLGGRVSTAWLIMVLVVTIAISFSGFLQISQLYLTEKLEQRIFAKVGFSFAYRLPRLKLDELEKNYTPELVNRFFDAVNLQKGMSKILIDFSFAIVQITFGMILLALYNIFFLLFSLALIALVILIFYYTSPKGMETNLKVSTMKYKTAYWLEEIGRTMATFKLAGNSKLPFFNMDKLLKSYVEYRDKHFAVLVFQYKIMIAFKALIVTTLLIVGSILLIDNQISIGQFVAVEVIIILMVTSVEKVILSLDAVYDTMTATEKIGQIMDLKMEREEGTEKSLTTNNESLQFQVKNLHYAIKNTNYEVLDNVTFDLNAGEKVVLTGNSGGGKSTLMYLMSGLYSEYRGRIIVNGLPIDTMNLDKLRGFIGDSLSHQSIFHGTIYENITLRKDAEDSHVREILELVGLKDFIYKLTEDWDTMLMPEGKGLSKEVISKIILARCLVCKPKALLLEDMFGSMEYDDKMKMVDYILAGNWTVMLVTKEKEIIEKFPRVLELKNGKLTYDGSTDGFLSTRTI</sequence>
<dbReference type="InterPro" id="IPR036640">
    <property type="entry name" value="ABC1_TM_sf"/>
</dbReference>
<feature type="transmembrane region" description="Helical" evidence="7">
    <location>
        <begin position="252"/>
        <end position="271"/>
    </location>
</feature>
<evidence type="ECO:0000259" key="8">
    <source>
        <dbReference type="PROSITE" id="PS50893"/>
    </source>
</evidence>
<evidence type="ECO:0000256" key="5">
    <source>
        <dbReference type="ARBA" id="ARBA00022989"/>
    </source>
</evidence>
<keyword evidence="5 7" id="KW-1133">Transmembrane helix</keyword>
<dbReference type="Gene3D" id="3.40.50.300">
    <property type="entry name" value="P-loop containing nucleotide triphosphate hydrolases"/>
    <property type="match status" value="1"/>
</dbReference>
<evidence type="ECO:0000256" key="7">
    <source>
        <dbReference type="SAM" id="Phobius"/>
    </source>
</evidence>
<feature type="domain" description="ABC transporter" evidence="8">
    <location>
        <begin position="341"/>
        <end position="566"/>
    </location>
</feature>
<dbReference type="InterPro" id="IPR027417">
    <property type="entry name" value="P-loop_NTPase"/>
</dbReference>
<reference evidence="10" key="2">
    <citation type="submission" date="2020-09" db="EMBL/GenBank/DDBJ databases">
        <authorList>
            <person name="Sun Q."/>
            <person name="Kim S."/>
        </authorList>
    </citation>
    <scope>NUCLEOTIDE SEQUENCE</scope>
    <source>
        <strain evidence="10">KCTC 23224</strain>
    </source>
</reference>
<keyword evidence="6 7" id="KW-0472">Membrane</keyword>
<dbReference type="SUPFAM" id="SSF90123">
    <property type="entry name" value="ABC transporter transmembrane region"/>
    <property type="match status" value="1"/>
</dbReference>
<evidence type="ECO:0000256" key="6">
    <source>
        <dbReference type="ARBA" id="ARBA00023136"/>
    </source>
</evidence>
<dbReference type="InterPro" id="IPR003439">
    <property type="entry name" value="ABC_transporter-like_ATP-bd"/>
</dbReference>
<dbReference type="RefSeq" id="WP_189578983.1">
    <property type="nucleotide sequence ID" value="NZ_BMYF01000003.1"/>
</dbReference>
<dbReference type="Proteomes" id="UP000642809">
    <property type="component" value="Unassembled WGS sequence"/>
</dbReference>
<keyword evidence="3" id="KW-0547">Nucleotide-binding</keyword>
<comment type="subcellular location">
    <subcellularLocation>
        <location evidence="1">Cell membrane</location>
        <topology evidence="1">Multi-pass membrane protein</topology>
    </subcellularLocation>
</comment>
<proteinExistence type="predicted"/>
<feature type="transmembrane region" description="Helical" evidence="7">
    <location>
        <begin position="25"/>
        <end position="49"/>
    </location>
</feature>
<dbReference type="InterPro" id="IPR003593">
    <property type="entry name" value="AAA+_ATPase"/>
</dbReference>
<dbReference type="SMART" id="SM00382">
    <property type="entry name" value="AAA"/>
    <property type="match status" value="1"/>
</dbReference>
<organism evidence="10 11">
    <name type="scientific">Mongoliitalea lutea</name>
    <dbReference type="NCBI Taxonomy" id="849756"/>
    <lineage>
        <taxon>Bacteria</taxon>
        <taxon>Pseudomonadati</taxon>
        <taxon>Bacteroidota</taxon>
        <taxon>Cytophagia</taxon>
        <taxon>Cytophagales</taxon>
        <taxon>Cyclobacteriaceae</taxon>
        <taxon>Mongoliitalea</taxon>
    </lineage>
</organism>
<dbReference type="GO" id="GO:0016887">
    <property type="term" value="F:ATP hydrolysis activity"/>
    <property type="evidence" value="ECO:0007669"/>
    <property type="project" value="InterPro"/>
</dbReference>
<feature type="transmembrane region" description="Helical" evidence="7">
    <location>
        <begin position="161"/>
        <end position="181"/>
    </location>
</feature>
<feature type="transmembrane region" description="Helical" evidence="7">
    <location>
        <begin position="138"/>
        <end position="155"/>
    </location>
</feature>
<dbReference type="PANTHER" id="PTHR43394:SF4">
    <property type="entry name" value="TOXIN SECRETION ABC TRANSPORTER ATP-BINDING PROTEIN"/>
    <property type="match status" value="1"/>
</dbReference>
<dbReference type="GO" id="GO:0005886">
    <property type="term" value="C:plasma membrane"/>
    <property type="evidence" value="ECO:0007669"/>
    <property type="project" value="UniProtKB-SubCell"/>
</dbReference>
<dbReference type="InterPro" id="IPR039421">
    <property type="entry name" value="Type_1_exporter"/>
</dbReference>
<dbReference type="PROSITE" id="PS50929">
    <property type="entry name" value="ABC_TM1F"/>
    <property type="match status" value="1"/>
</dbReference>
<dbReference type="InterPro" id="IPR011527">
    <property type="entry name" value="ABC1_TM_dom"/>
</dbReference>
<dbReference type="PANTHER" id="PTHR43394">
    <property type="entry name" value="ATP-DEPENDENT PERMEASE MDL1, MITOCHONDRIAL"/>
    <property type="match status" value="1"/>
</dbReference>
<dbReference type="AlphaFoldDB" id="A0A8J3CTT3"/>
<keyword evidence="4 10" id="KW-0067">ATP-binding</keyword>
<dbReference type="GO" id="GO:0015421">
    <property type="term" value="F:ABC-type oligopeptide transporter activity"/>
    <property type="evidence" value="ECO:0007669"/>
    <property type="project" value="TreeGrafter"/>
</dbReference>
<dbReference type="Gene3D" id="1.20.1560.10">
    <property type="entry name" value="ABC transporter type 1, transmembrane domain"/>
    <property type="match status" value="1"/>
</dbReference>
<dbReference type="Pfam" id="PF00005">
    <property type="entry name" value="ABC_tran"/>
    <property type="match status" value="1"/>
</dbReference>
<dbReference type="EMBL" id="BMYF01000003">
    <property type="protein sequence ID" value="GHB28278.1"/>
    <property type="molecule type" value="Genomic_DNA"/>
</dbReference>
<evidence type="ECO:0000256" key="3">
    <source>
        <dbReference type="ARBA" id="ARBA00022741"/>
    </source>
</evidence>
<feature type="domain" description="ABC transmembrane type-1" evidence="9">
    <location>
        <begin position="29"/>
        <end position="306"/>
    </location>
</feature>
<name>A0A8J3CTT3_9BACT</name>